<dbReference type="STRING" id="401473.BDP_0616"/>
<protein>
    <submittedName>
        <fullName evidence="1">Uncharacterized protein</fullName>
    </submittedName>
</protein>
<proteinExistence type="predicted"/>
<evidence type="ECO:0000313" key="2">
    <source>
        <dbReference type="Proteomes" id="UP000008693"/>
    </source>
</evidence>
<dbReference type="Proteomes" id="UP000008693">
    <property type="component" value="Chromosome"/>
</dbReference>
<sequence length="79" mass="8753">MTNILHYIDDSTPDGTRTTTLCGSPLTADRAGAASIMATGSWTMCPLCELRRTLIGMGLEADPYPERPARRRWEQPPLF</sequence>
<dbReference type="EMBL" id="CP001750">
    <property type="protein sequence ID" value="ADB09283.1"/>
    <property type="molecule type" value="Genomic_DNA"/>
</dbReference>
<keyword evidence="2" id="KW-1185">Reference proteome</keyword>
<accession>D2Q8Z7</accession>
<gene>
    <name evidence="1" type="ordered locus">BDP_0616</name>
</gene>
<organism evidence="1 2">
    <name type="scientific">Bifidobacterium dentium (strain ATCC 27534 / DSM 20436 / JCM 1195 / Bd1)</name>
    <dbReference type="NCBI Taxonomy" id="401473"/>
    <lineage>
        <taxon>Bacteria</taxon>
        <taxon>Bacillati</taxon>
        <taxon>Actinomycetota</taxon>
        <taxon>Actinomycetes</taxon>
        <taxon>Bifidobacteriales</taxon>
        <taxon>Bifidobacteriaceae</taxon>
        <taxon>Bifidobacterium</taxon>
    </lineage>
</organism>
<dbReference type="KEGG" id="bde:BDP_0616"/>
<dbReference type="HOGENOM" id="CLU_2598986_0_0_11"/>
<evidence type="ECO:0000313" key="1">
    <source>
        <dbReference type="EMBL" id="ADB09283.1"/>
    </source>
</evidence>
<reference evidence="1 2" key="1">
    <citation type="journal article" date="2009" name="PLoS Genet.">
        <title>The Bifidobacterium dentium Bd1 genome sequence reflects its genetic adaptation to the human oral cavity.</title>
        <authorList>
            <person name="Ventura M."/>
            <person name="Turroni F."/>
            <person name="Zomer A."/>
            <person name="Foroni E."/>
            <person name="Giubellini V."/>
            <person name="Bottacini F."/>
            <person name="Canchaya C."/>
            <person name="Claesson M.J."/>
            <person name="He F."/>
            <person name="Mantzourani M."/>
            <person name="Mulas L."/>
            <person name="Ferrarini A."/>
            <person name="Gao B."/>
            <person name="Delledonne M."/>
            <person name="Henrissat B."/>
            <person name="Coutinho P."/>
            <person name="Oggioni M."/>
            <person name="Gupta R.S."/>
            <person name="Zhang Z."/>
            <person name="Beighton D."/>
            <person name="Fitzgerald G.F."/>
            <person name="O'Toole P.W."/>
            <person name="van Sinderen D."/>
        </authorList>
    </citation>
    <scope>NUCLEOTIDE SEQUENCE [LARGE SCALE GENOMIC DNA]</scope>
    <source>
        <strain evidence="2">ATCC 27534 / DSM 20436 / JCM 1195 / Bd1</strain>
    </source>
</reference>
<name>D2Q8Z7_BIFDB</name>
<dbReference type="AlphaFoldDB" id="D2Q8Z7"/>
<dbReference type="RefSeq" id="WP_003837061.1">
    <property type="nucleotide sequence ID" value="NC_013714.1"/>
</dbReference>
<dbReference type="GeneID" id="31605839"/>